<feature type="repeat" description="WD" evidence="5">
    <location>
        <begin position="764"/>
        <end position="797"/>
    </location>
</feature>
<keyword evidence="9" id="KW-1185">Reference proteome</keyword>
<evidence type="ECO:0000256" key="4">
    <source>
        <dbReference type="ARBA" id="ARBA00022679"/>
    </source>
</evidence>
<dbReference type="Gene3D" id="1.25.10.10">
    <property type="entry name" value="Leucine-rich Repeat Variant"/>
    <property type="match status" value="1"/>
</dbReference>
<proteinExistence type="predicted"/>
<dbReference type="Pfam" id="PF00400">
    <property type="entry name" value="WD40"/>
    <property type="match status" value="1"/>
</dbReference>
<reference evidence="9" key="1">
    <citation type="submission" date="2016-04" db="EMBL/GenBank/DDBJ databases">
        <title>Cephalotus genome sequencing.</title>
        <authorList>
            <person name="Fukushima K."/>
            <person name="Hasebe M."/>
            <person name="Fang X."/>
        </authorList>
    </citation>
    <scope>NUCLEOTIDE SEQUENCE [LARGE SCALE GENOMIC DNA]</scope>
    <source>
        <strain evidence="9">cv. St1</strain>
    </source>
</reference>
<evidence type="ECO:0000259" key="7">
    <source>
        <dbReference type="PROSITE" id="PS51698"/>
    </source>
</evidence>
<accession>A0A1Q3CDW1</accession>
<evidence type="ECO:0000313" key="8">
    <source>
        <dbReference type="EMBL" id="GAV78419.1"/>
    </source>
</evidence>
<protein>
    <recommendedName>
        <fullName evidence="3">RING-type E3 ubiquitin transferase</fullName>
        <ecNumber evidence="3">2.3.2.27</ecNumber>
    </recommendedName>
</protein>
<sequence length="1007" mass="111947">MTILLTLISYSESETKCEDKNSKMALFESSQSQTQRQKQPIYVESSPSPDHQMADFDDPPGGGKHTPPKDFFCPITSHLFDDPVTLETGQTYERKAIQEWIDRGNSTCPITRQKLHSTQLPKTNYLLKRLIARWQESNPNAVLNQAESPQLETEPMLGSMMPATSPDSLISQATLDGTVSELRHAITDLCMSETLKESEMAVLRIERFCQEVNLDYDIQVMLTKPPAINGFVEILFNSVDPRVLNATVFLLSELGSRDKSVIQSLTRVDSDIDCIVALFKKGLLEAVVLIYLLRPSTLSLIEMDMLDTILTVIKNKDEHFIKMSLKPRTASVILLAQILGSSEKDIVSSTANSIVSSRVIESIIGSLEAEWAEERIAAVGILLRCMQENGNCRNTIADKAELAPVLENFNGASDSEQYDIVHFLSEVVKLNRRARNEKVLHIIKDEGAFSTMHALLVYLQTALQDQRPVVAGLLLQLDLLAEPRKMSIYREEAIDTLISCLRNSEFPASQIVAAETIVSLQGRFTASGKPLTRAVLLKRAGLEKSYRYIMRMELLSNISGEVEDTEEEENAADDRERRMAFVLVSHDFGLLFEALAEGLESRYPELFSACFLSAVWLVHMLNALPDTGIRGAARVCLLKRFISIFRSSKEVEDQTLLLLALNTLINDPEGLHDLSYYRKDIMKGLRELRKSSPLVFDSLKILSEWSDSSTDFWSHKEIVQVDSGENGEVLSVVCFENKIFSGHSDGTIKVWTGRGSILHLLYETREHTKAVTSLAILESGEKLYSASLDKTIRVWSIGNEVMHCAHVHDMKDQVNNLIVSNSIACFIPQGSGVKVHSWNGGSKLLNTNKHVKCLALVHGKLYCGCHDSSIQEINLATGTLNTIQSGSRNFLGKSNSIYALQVHNGLIYTASSSLEGTTVKIWSDTNYSVVGSLQTTMQVCSMAISSEILYLGCKAGVVEIWDRKKQNKIETLQTGTGGKVVCMALDDDEQVLVIGTSDSRIQAWGIS</sequence>
<comment type="caution">
    <text evidence="8">The sequence shown here is derived from an EMBL/GenBank/DDBJ whole genome shotgun (WGS) entry which is preliminary data.</text>
</comment>
<dbReference type="EC" id="2.3.2.27" evidence="3"/>
<dbReference type="Pfam" id="PF23654">
    <property type="entry name" value="ARM_LIN_2nd"/>
    <property type="match status" value="1"/>
</dbReference>
<dbReference type="Pfam" id="PF23628">
    <property type="entry name" value="ARM_LIN_C"/>
    <property type="match status" value="1"/>
</dbReference>
<dbReference type="Gene3D" id="3.30.40.10">
    <property type="entry name" value="Zinc/RING finger domain, C3HC4 (zinc finger)"/>
    <property type="match status" value="1"/>
</dbReference>
<dbReference type="InterPro" id="IPR055566">
    <property type="entry name" value="ARM_LIN"/>
</dbReference>
<dbReference type="InParanoid" id="A0A1Q3CDW1"/>
<dbReference type="InterPro" id="IPR052858">
    <property type="entry name" value="E3_ubiquitin-ligase_LIN"/>
</dbReference>
<organism evidence="8 9">
    <name type="scientific">Cephalotus follicularis</name>
    <name type="common">Albany pitcher plant</name>
    <dbReference type="NCBI Taxonomy" id="3775"/>
    <lineage>
        <taxon>Eukaryota</taxon>
        <taxon>Viridiplantae</taxon>
        <taxon>Streptophyta</taxon>
        <taxon>Embryophyta</taxon>
        <taxon>Tracheophyta</taxon>
        <taxon>Spermatophyta</taxon>
        <taxon>Magnoliopsida</taxon>
        <taxon>eudicotyledons</taxon>
        <taxon>Gunneridae</taxon>
        <taxon>Pentapetalae</taxon>
        <taxon>rosids</taxon>
        <taxon>fabids</taxon>
        <taxon>Oxalidales</taxon>
        <taxon>Cephalotaceae</taxon>
        <taxon>Cephalotus</taxon>
    </lineage>
</organism>
<dbReference type="EMBL" id="BDDD01001791">
    <property type="protein sequence ID" value="GAV78419.1"/>
    <property type="molecule type" value="Genomic_DNA"/>
</dbReference>
<evidence type="ECO:0000256" key="5">
    <source>
        <dbReference type="PROSITE-ProRule" id="PRU00221"/>
    </source>
</evidence>
<evidence type="ECO:0000256" key="3">
    <source>
        <dbReference type="ARBA" id="ARBA00012483"/>
    </source>
</evidence>
<dbReference type="InterPro" id="IPR056514">
    <property type="entry name" value="ARM_LIN_2nd"/>
</dbReference>
<name>A0A1Q3CDW1_CEPFO</name>
<dbReference type="GO" id="GO:0061630">
    <property type="term" value="F:ubiquitin protein ligase activity"/>
    <property type="evidence" value="ECO:0007669"/>
    <property type="project" value="UniProtKB-EC"/>
</dbReference>
<dbReference type="InterPro" id="IPR036322">
    <property type="entry name" value="WD40_repeat_dom_sf"/>
</dbReference>
<dbReference type="InterPro" id="IPR045210">
    <property type="entry name" value="RING-Ubox_PUB"/>
</dbReference>
<comment type="pathway">
    <text evidence="2">Protein modification; protein ubiquitination.</text>
</comment>
<feature type="repeat" description="WD" evidence="5">
    <location>
        <begin position="973"/>
        <end position="1007"/>
    </location>
</feature>
<keyword evidence="4" id="KW-0808">Transferase</keyword>
<dbReference type="SMART" id="SM00504">
    <property type="entry name" value="Ubox"/>
    <property type="match status" value="1"/>
</dbReference>
<feature type="region of interest" description="Disordered" evidence="6">
    <location>
        <begin position="26"/>
        <end position="70"/>
    </location>
</feature>
<dbReference type="SMART" id="SM00320">
    <property type="entry name" value="WD40"/>
    <property type="match status" value="6"/>
</dbReference>
<dbReference type="InterPro" id="IPR015943">
    <property type="entry name" value="WD40/YVTN_repeat-like_dom_sf"/>
</dbReference>
<keyword evidence="5" id="KW-0853">WD repeat</keyword>
<dbReference type="OrthoDB" id="6252103at2759"/>
<evidence type="ECO:0000313" key="9">
    <source>
        <dbReference type="Proteomes" id="UP000187406"/>
    </source>
</evidence>
<dbReference type="SUPFAM" id="SSF57850">
    <property type="entry name" value="RING/U-box"/>
    <property type="match status" value="1"/>
</dbReference>
<dbReference type="GO" id="GO:0016567">
    <property type="term" value="P:protein ubiquitination"/>
    <property type="evidence" value="ECO:0007669"/>
    <property type="project" value="UniProtKB-UniPathway"/>
</dbReference>
<dbReference type="InterPro" id="IPR011989">
    <property type="entry name" value="ARM-like"/>
</dbReference>
<feature type="domain" description="U-box" evidence="7">
    <location>
        <begin position="66"/>
        <end position="141"/>
    </location>
</feature>
<dbReference type="PROSITE" id="PS50082">
    <property type="entry name" value="WD_REPEATS_2"/>
    <property type="match status" value="2"/>
</dbReference>
<dbReference type="InterPro" id="IPR016024">
    <property type="entry name" value="ARM-type_fold"/>
</dbReference>
<dbReference type="InterPro" id="IPR001680">
    <property type="entry name" value="WD40_rpt"/>
</dbReference>
<feature type="compositionally biased region" description="Polar residues" evidence="6">
    <location>
        <begin position="28"/>
        <end position="38"/>
    </location>
</feature>
<evidence type="ECO:0000256" key="6">
    <source>
        <dbReference type="SAM" id="MobiDB-lite"/>
    </source>
</evidence>
<dbReference type="Pfam" id="PF04564">
    <property type="entry name" value="U-box"/>
    <property type="match status" value="1"/>
</dbReference>
<dbReference type="PANTHER" id="PTHR47446:SF2">
    <property type="entry name" value="RING-TYPE E3 UBIQUITIN TRANSFERASE"/>
    <property type="match status" value="1"/>
</dbReference>
<comment type="catalytic activity">
    <reaction evidence="1">
        <text>S-ubiquitinyl-[E2 ubiquitin-conjugating enzyme]-L-cysteine + [acceptor protein]-L-lysine = [E2 ubiquitin-conjugating enzyme]-L-cysteine + N(6)-ubiquitinyl-[acceptor protein]-L-lysine.</text>
        <dbReference type="EC" id="2.3.2.27"/>
    </reaction>
</comment>
<gene>
    <name evidence="8" type="ORF">CFOL_v3_21887</name>
</gene>
<dbReference type="PROSITE" id="PS51698">
    <property type="entry name" value="U_BOX"/>
    <property type="match status" value="1"/>
</dbReference>
<dbReference type="CDD" id="cd16664">
    <property type="entry name" value="RING-Ubox_PUB"/>
    <property type="match status" value="1"/>
</dbReference>
<dbReference type="AlphaFoldDB" id="A0A1Q3CDW1"/>
<dbReference type="InterPro" id="IPR003613">
    <property type="entry name" value="Ubox_domain"/>
</dbReference>
<dbReference type="Proteomes" id="UP000187406">
    <property type="component" value="Unassembled WGS sequence"/>
</dbReference>
<dbReference type="InterPro" id="IPR013083">
    <property type="entry name" value="Znf_RING/FYVE/PHD"/>
</dbReference>
<dbReference type="PANTHER" id="PTHR47446">
    <property type="entry name" value="RING-TYPE E3 UBIQUITIN TRANSFERASE"/>
    <property type="match status" value="1"/>
</dbReference>
<dbReference type="STRING" id="3775.A0A1Q3CDW1"/>
<dbReference type="UniPathway" id="UPA00143"/>
<dbReference type="Gene3D" id="2.130.10.10">
    <property type="entry name" value="YVTN repeat-like/Quinoprotein amine dehydrogenase"/>
    <property type="match status" value="2"/>
</dbReference>
<dbReference type="PROSITE" id="PS50294">
    <property type="entry name" value="WD_REPEATS_REGION"/>
    <property type="match status" value="2"/>
</dbReference>
<dbReference type="SUPFAM" id="SSF48371">
    <property type="entry name" value="ARM repeat"/>
    <property type="match status" value="1"/>
</dbReference>
<dbReference type="SUPFAM" id="SSF50978">
    <property type="entry name" value="WD40 repeat-like"/>
    <property type="match status" value="1"/>
</dbReference>
<evidence type="ECO:0000256" key="1">
    <source>
        <dbReference type="ARBA" id="ARBA00000900"/>
    </source>
</evidence>
<evidence type="ECO:0000256" key="2">
    <source>
        <dbReference type="ARBA" id="ARBA00004906"/>
    </source>
</evidence>